<gene>
    <name evidence="4" type="ORF">OSB1V03_LOCUS13379</name>
</gene>
<proteinExistence type="inferred from homology"/>
<evidence type="ECO:0000256" key="1">
    <source>
        <dbReference type="ARBA" id="ARBA00008052"/>
    </source>
</evidence>
<dbReference type="GO" id="GO:0007229">
    <property type="term" value="P:integrin-mediated signaling pathway"/>
    <property type="evidence" value="ECO:0007669"/>
    <property type="project" value="InterPro"/>
</dbReference>
<dbReference type="SUPFAM" id="SSF50729">
    <property type="entry name" value="PH domain-like"/>
    <property type="match status" value="1"/>
</dbReference>
<dbReference type="InterPro" id="IPR035963">
    <property type="entry name" value="FERM_2"/>
</dbReference>
<dbReference type="InterPro" id="IPR014352">
    <property type="entry name" value="FERM/acyl-CoA-bd_prot_sf"/>
</dbReference>
<dbReference type="SUPFAM" id="SSF47031">
    <property type="entry name" value="Second domain of FERM"/>
    <property type="match status" value="1"/>
</dbReference>
<dbReference type="AlphaFoldDB" id="A0A7R9L1A5"/>
<dbReference type="InterPro" id="IPR019749">
    <property type="entry name" value="Band_41_domain"/>
</dbReference>
<sequence>MISDGYLVGDGSWQLKIFVTDLKVDRTLRVKGDLHVGGVMLKLVEDLDVAIDWSDHALWWPSKNMWLSRTRTTLDQYGVQADAVLYFTPMHKTLRVQMPDLRYIDARVDFSVKTFTAVVQLCKDLGIRHPEELSFARPLVNAHLKRNFPHMSVSPLQRQRDTMGPIVATNASPVATIGTPDGKSSPTFVDDMTTPVRNGNGVVTNGNGTLHSNYASDNSFAYNNEMISPSLATSPVTPTIEAKNTLLRPKSLVERARLNAGWLDSSLSLYEQDVREFDLLLLKYKFFTFYDINPKVDSTRINQIYAQARWAVLTEEIDCTEEEMALFAALQLQVSIQTNNPFPEKHNSRNDDDIDAALDDLQISLEGAPTAIPMGGDITHVPELADYLRFMKPKRFTLKSFKRLYFVFRDTRLSVYKSSEDRSSNDPAFVINMKGCEVTPDVNLSQGKYGIKLEVPNHEGMQEYWIRCESEHQYARWMAAIRLATKGRTMADSSYDSEVKSILNFLSLQHPAHSAYTAPISSHQIDNPDDYIAPRFLRKKGGRQWVQRIADAHSNVKGLSLTEAKLHFIKAWQALPDYGISLFVVKFSTSKREKFCFNTIGGFPCCDKPLNISKDKASKDLVDAFSYDDELDSSTDSEDELLQRLKRSASNQINITRQSSISKNEVSNNRHKHNLKNRHKIIETIEETQRVDHQNKPLISREFKPELRSDKRFNTASTSRDLIS</sequence>
<dbReference type="CDD" id="cd17095">
    <property type="entry name" value="FERM_F0_kindlins"/>
    <property type="match status" value="1"/>
</dbReference>
<dbReference type="GO" id="GO:0030055">
    <property type="term" value="C:cell-substrate junction"/>
    <property type="evidence" value="ECO:0007669"/>
    <property type="project" value="TreeGrafter"/>
</dbReference>
<comment type="similarity">
    <text evidence="1">Belongs to the kindlin family.</text>
</comment>
<dbReference type="InterPro" id="IPR040790">
    <property type="entry name" value="Kindlin_2_N"/>
</dbReference>
<dbReference type="SMART" id="SM00233">
    <property type="entry name" value="PH"/>
    <property type="match status" value="1"/>
</dbReference>
<name>A0A7R9L1A5_9ACAR</name>
<feature type="domain" description="PH" evidence="3">
    <location>
        <begin position="381"/>
        <end position="486"/>
    </location>
</feature>
<keyword evidence="5" id="KW-1185">Reference proteome</keyword>
<dbReference type="GO" id="GO:0048731">
    <property type="term" value="P:system development"/>
    <property type="evidence" value="ECO:0007669"/>
    <property type="project" value="UniProtKB-ARBA"/>
</dbReference>
<evidence type="ECO:0000256" key="2">
    <source>
        <dbReference type="ARBA" id="ARBA00022889"/>
    </source>
</evidence>
<dbReference type="EMBL" id="CAJPIZ010011907">
    <property type="protein sequence ID" value="CAG2113410.1"/>
    <property type="molecule type" value="Genomic_DNA"/>
</dbReference>
<dbReference type="InterPro" id="IPR037843">
    <property type="entry name" value="Kindlin/fermitin"/>
</dbReference>
<dbReference type="Pfam" id="PF18124">
    <property type="entry name" value="Kindlin_2_N"/>
    <property type="match status" value="1"/>
</dbReference>
<dbReference type="Pfam" id="PF00373">
    <property type="entry name" value="FERM_M"/>
    <property type="match status" value="1"/>
</dbReference>
<dbReference type="GO" id="GO:0007160">
    <property type="term" value="P:cell-matrix adhesion"/>
    <property type="evidence" value="ECO:0007669"/>
    <property type="project" value="TreeGrafter"/>
</dbReference>
<dbReference type="SMART" id="SM00295">
    <property type="entry name" value="B41"/>
    <property type="match status" value="1"/>
</dbReference>
<dbReference type="PANTHER" id="PTHR16160">
    <property type="entry name" value="FERMITIN 2-RELATED"/>
    <property type="match status" value="1"/>
</dbReference>
<dbReference type="EMBL" id="OC866482">
    <property type="protein sequence ID" value="CAD7632980.1"/>
    <property type="molecule type" value="Genomic_DNA"/>
</dbReference>
<dbReference type="GO" id="GO:0005178">
    <property type="term" value="F:integrin binding"/>
    <property type="evidence" value="ECO:0007669"/>
    <property type="project" value="TreeGrafter"/>
</dbReference>
<protein>
    <recommendedName>
        <fullName evidence="3">PH domain-containing protein</fullName>
    </recommendedName>
</protein>
<dbReference type="Pfam" id="PF00169">
    <property type="entry name" value="PH"/>
    <property type="match status" value="1"/>
</dbReference>
<reference evidence="4" key="1">
    <citation type="submission" date="2020-11" db="EMBL/GenBank/DDBJ databases">
        <authorList>
            <person name="Tran Van P."/>
        </authorList>
    </citation>
    <scope>NUCLEOTIDE SEQUENCE</scope>
</reference>
<dbReference type="PROSITE" id="PS50003">
    <property type="entry name" value="PH_DOMAIN"/>
    <property type="match status" value="1"/>
</dbReference>
<dbReference type="InterPro" id="IPR037837">
    <property type="entry name" value="PH_Kindlin/fermitin"/>
</dbReference>
<evidence type="ECO:0000259" key="3">
    <source>
        <dbReference type="PROSITE" id="PS50003"/>
    </source>
</evidence>
<dbReference type="Gene3D" id="1.20.80.10">
    <property type="match status" value="1"/>
</dbReference>
<dbReference type="Gene3D" id="3.10.20.90">
    <property type="entry name" value="Phosphatidylinositol 3-kinase Catalytic Subunit, Chain A, domain 1"/>
    <property type="match status" value="2"/>
</dbReference>
<organism evidence="4">
    <name type="scientific">Medioppia subpectinata</name>
    <dbReference type="NCBI Taxonomy" id="1979941"/>
    <lineage>
        <taxon>Eukaryota</taxon>
        <taxon>Metazoa</taxon>
        <taxon>Ecdysozoa</taxon>
        <taxon>Arthropoda</taxon>
        <taxon>Chelicerata</taxon>
        <taxon>Arachnida</taxon>
        <taxon>Acari</taxon>
        <taxon>Acariformes</taxon>
        <taxon>Sarcoptiformes</taxon>
        <taxon>Oribatida</taxon>
        <taxon>Brachypylina</taxon>
        <taxon>Oppioidea</taxon>
        <taxon>Oppiidae</taxon>
        <taxon>Medioppia</taxon>
    </lineage>
</organism>
<dbReference type="CDD" id="cd14473">
    <property type="entry name" value="FERM_B-lobe"/>
    <property type="match status" value="2"/>
</dbReference>
<accession>A0A7R9L1A5</accession>
<dbReference type="InterPro" id="IPR019748">
    <property type="entry name" value="FERM_central"/>
</dbReference>
<dbReference type="Gene3D" id="2.30.29.30">
    <property type="entry name" value="Pleckstrin-homology domain (PH domain)/Phosphotyrosine-binding domain (PTB)"/>
    <property type="match status" value="1"/>
</dbReference>
<feature type="non-terminal residue" evidence="4">
    <location>
        <position position="1"/>
    </location>
</feature>
<evidence type="ECO:0000313" key="5">
    <source>
        <dbReference type="Proteomes" id="UP000759131"/>
    </source>
</evidence>
<dbReference type="InterPro" id="IPR001849">
    <property type="entry name" value="PH_domain"/>
</dbReference>
<dbReference type="CDD" id="cd17096">
    <property type="entry name" value="FERM_F1_kindlins"/>
    <property type="match status" value="1"/>
</dbReference>
<dbReference type="Proteomes" id="UP000759131">
    <property type="component" value="Unassembled WGS sequence"/>
</dbReference>
<dbReference type="PANTHER" id="PTHR16160:SF13">
    <property type="entry name" value="FERMITIN 2-RELATED"/>
    <property type="match status" value="1"/>
</dbReference>
<dbReference type="CDD" id="cd01237">
    <property type="entry name" value="PH_fermitin"/>
    <property type="match status" value="1"/>
</dbReference>
<keyword evidence="2" id="KW-0130">Cell adhesion</keyword>
<dbReference type="InterPro" id="IPR011993">
    <property type="entry name" value="PH-like_dom_sf"/>
</dbReference>
<dbReference type="OrthoDB" id="10057618at2759"/>
<evidence type="ECO:0000313" key="4">
    <source>
        <dbReference type="EMBL" id="CAD7632980.1"/>
    </source>
</evidence>